<proteinExistence type="inferred from homology"/>
<dbReference type="Pfam" id="PF03883">
    <property type="entry name" value="H2O2_YaaD"/>
    <property type="match status" value="1"/>
</dbReference>
<evidence type="ECO:0000313" key="2">
    <source>
        <dbReference type="EMBL" id="EGD78179.1"/>
    </source>
</evidence>
<dbReference type="EMBL" id="GL832981">
    <property type="protein sequence ID" value="EGD78179.1"/>
    <property type="molecule type" value="Genomic_DNA"/>
</dbReference>
<dbReference type="RefSeq" id="XP_004989855.1">
    <property type="nucleotide sequence ID" value="XM_004989798.1"/>
</dbReference>
<evidence type="ECO:0000313" key="3">
    <source>
        <dbReference type="Proteomes" id="UP000007799"/>
    </source>
</evidence>
<dbReference type="eggNOG" id="ENOG502QWDD">
    <property type="taxonomic scope" value="Eukaryota"/>
</dbReference>
<dbReference type="OrthoDB" id="10267106at2759"/>
<dbReference type="GeneID" id="16070410"/>
<dbReference type="Proteomes" id="UP000007799">
    <property type="component" value="Unassembled WGS sequence"/>
</dbReference>
<dbReference type="PANTHER" id="PTHR30283">
    <property type="entry name" value="PEROXIDE STRESS RESPONSE PROTEIN YAAA"/>
    <property type="match status" value="1"/>
</dbReference>
<organism evidence="3">
    <name type="scientific">Salpingoeca rosetta (strain ATCC 50818 / BSB-021)</name>
    <dbReference type="NCBI Taxonomy" id="946362"/>
    <lineage>
        <taxon>Eukaryota</taxon>
        <taxon>Choanoflagellata</taxon>
        <taxon>Craspedida</taxon>
        <taxon>Salpingoecidae</taxon>
        <taxon>Salpingoeca</taxon>
    </lineage>
</organism>
<dbReference type="STRING" id="946362.F2UM30"/>
<feature type="compositionally biased region" description="Acidic residues" evidence="1">
    <location>
        <begin position="319"/>
        <end position="328"/>
    </location>
</feature>
<feature type="region of interest" description="Disordered" evidence="1">
    <location>
        <begin position="283"/>
        <end position="398"/>
    </location>
</feature>
<dbReference type="InterPro" id="IPR005583">
    <property type="entry name" value="YaaA"/>
</dbReference>
<accession>F2UM30</accession>
<sequence>MLFLLSPTKTLTYGEDGERLKQLGTFTAPAMLASTRLLMDVLKTKSQADIKALMKLSSSLAALNYDRYQAWKPQDATAKPDDVTLKQAAFAFDGPAFRGLDIRSLDTNAIDYLQERLRILSGLYGMLRPLDVIQPYRLEMGTKLGVEVTSTKTLYDFWETQSLTAHLLKTAPRDENGRLIVVNVASNEYSKVVNRDALTSAGAAAGGVVWVDCVFKHDGRIISTYAKRARGLMVRHAGTCQAVSLDDIRAFNLEGYRYNAAQSSEHVLVFTRTNAQYQQALREAEANKTGGATKTKAKGNGDGRNGKKKGKKNDTNDKEDGDGEEEKEEMVSTVGRKAPAKQSKATRRGKGAANRSSDNDDDDDDDGTAATKKARRGTGGGETKQPSAGVRRSARLRK</sequence>
<dbReference type="GO" id="GO:0005829">
    <property type="term" value="C:cytosol"/>
    <property type="evidence" value="ECO:0007669"/>
    <property type="project" value="TreeGrafter"/>
</dbReference>
<keyword evidence="3" id="KW-1185">Reference proteome</keyword>
<dbReference type="AlphaFoldDB" id="F2UM30"/>
<dbReference type="GO" id="GO:0033194">
    <property type="term" value="P:response to hydroperoxide"/>
    <property type="evidence" value="ECO:0007669"/>
    <property type="project" value="TreeGrafter"/>
</dbReference>
<name>F2UM30_SALR5</name>
<reference evidence="2" key="1">
    <citation type="submission" date="2009-08" db="EMBL/GenBank/DDBJ databases">
        <title>Annotation of Salpingoeca rosetta.</title>
        <authorList>
            <consortium name="The Broad Institute Genome Sequencing Platform"/>
            <person name="Russ C."/>
            <person name="Cuomo C."/>
            <person name="Burger G."/>
            <person name="Gray M.W."/>
            <person name="Holland P.W.H."/>
            <person name="King N."/>
            <person name="Lang F.B.F."/>
            <person name="Roger A.J."/>
            <person name="Ruiz-Trillo I."/>
            <person name="Young S.K."/>
            <person name="Zeng Q."/>
            <person name="Gargeya S."/>
            <person name="Alvarado L."/>
            <person name="Berlin A."/>
            <person name="Chapman S.B."/>
            <person name="Chen Z."/>
            <person name="Freedman E."/>
            <person name="Gellesch M."/>
            <person name="Goldberg J."/>
            <person name="Griggs A."/>
            <person name="Gujja S."/>
            <person name="Heilman E."/>
            <person name="Heiman D."/>
            <person name="Howarth C."/>
            <person name="Mehta T."/>
            <person name="Neiman D."/>
            <person name="Pearson M."/>
            <person name="Roberts A."/>
            <person name="Saif S."/>
            <person name="Shea T."/>
            <person name="Shenoy N."/>
            <person name="Sisk P."/>
            <person name="Stolte C."/>
            <person name="Sykes S."/>
            <person name="White J."/>
            <person name="Yandava C."/>
            <person name="Haas B."/>
            <person name="Nusbaum C."/>
            <person name="Birren B."/>
        </authorList>
    </citation>
    <scope>NUCLEOTIDE SEQUENCE [LARGE SCALE GENOMIC DNA]</scope>
    <source>
        <strain evidence="2">ATCC 50818</strain>
    </source>
</reference>
<gene>
    <name evidence="2" type="ORF">PTSG_12829</name>
</gene>
<dbReference type="HAMAP" id="MF_00652">
    <property type="entry name" value="UPF0246"/>
    <property type="match status" value="1"/>
</dbReference>
<dbReference type="InParanoid" id="F2UM30"/>
<evidence type="ECO:0000256" key="1">
    <source>
        <dbReference type="SAM" id="MobiDB-lite"/>
    </source>
</evidence>
<protein>
    <submittedName>
        <fullName evidence="2">Uncharacterized protein</fullName>
    </submittedName>
</protein>
<dbReference type="KEGG" id="sre:PTSG_12829"/>
<dbReference type="PANTHER" id="PTHR30283:SF4">
    <property type="entry name" value="PEROXIDE STRESS RESISTANCE PROTEIN YAAA"/>
    <property type="match status" value="1"/>
</dbReference>